<feature type="region of interest" description="Disordered" evidence="4">
    <location>
        <begin position="1"/>
        <end position="21"/>
    </location>
</feature>
<accession>A0A0G3HC54</accession>
<proteinExistence type="predicted"/>
<evidence type="ECO:0000313" key="6">
    <source>
        <dbReference type="EMBL" id="AKK09528.1"/>
    </source>
</evidence>
<dbReference type="Gene3D" id="1.10.357.10">
    <property type="entry name" value="Tetracycline Repressor, domain 2"/>
    <property type="match status" value="1"/>
</dbReference>
<dbReference type="InterPro" id="IPR050109">
    <property type="entry name" value="HTH-type_TetR-like_transc_reg"/>
</dbReference>
<keyword evidence="2" id="KW-0238">DNA-binding</keyword>
<dbReference type="STRING" id="136857.CTEST_10535"/>
<reference evidence="6 7" key="1">
    <citation type="journal article" date="2015" name="Genome Announc.">
        <title>Complete Genome Sequence of the Type Strain Corynebacterium testudinoris DSM 44614, Recovered from Necrotic Lesions in the Mouth of a Tortoise.</title>
        <authorList>
            <person name="Ruckert C."/>
            <person name="Kriete M."/>
            <person name="Jaenicke S."/>
            <person name="Winkler A."/>
            <person name="Tauch A."/>
        </authorList>
    </citation>
    <scope>NUCLEOTIDE SEQUENCE [LARGE SCALE GENOMIC DNA]</scope>
    <source>
        <strain evidence="6 7">DSM 44614</strain>
    </source>
</reference>
<dbReference type="AlphaFoldDB" id="A0A0G3HC54"/>
<dbReference type="GO" id="GO:0000976">
    <property type="term" value="F:transcription cis-regulatory region binding"/>
    <property type="evidence" value="ECO:0007669"/>
    <property type="project" value="TreeGrafter"/>
</dbReference>
<keyword evidence="3" id="KW-0804">Transcription</keyword>
<reference evidence="7" key="2">
    <citation type="submission" date="2015-05" db="EMBL/GenBank/DDBJ databases">
        <title>Complete genome sequence of Corynebacterium testudinoris DSM 44614, recovered from necrotic lesions in the mouth of a tortoise.</title>
        <authorList>
            <person name="Ruckert C."/>
            <person name="Albersmeier A."/>
            <person name="Winkler A."/>
            <person name="Tauch A."/>
        </authorList>
    </citation>
    <scope>NUCLEOTIDE SEQUENCE [LARGE SCALE GENOMIC DNA]</scope>
    <source>
        <strain evidence="7">DSM 44614</strain>
    </source>
</reference>
<evidence type="ECO:0000256" key="2">
    <source>
        <dbReference type="ARBA" id="ARBA00023125"/>
    </source>
</evidence>
<evidence type="ECO:0000313" key="7">
    <source>
        <dbReference type="Proteomes" id="UP000035540"/>
    </source>
</evidence>
<dbReference type="InterPro" id="IPR001647">
    <property type="entry name" value="HTH_TetR"/>
</dbReference>
<dbReference type="GO" id="GO:0003700">
    <property type="term" value="F:DNA-binding transcription factor activity"/>
    <property type="evidence" value="ECO:0007669"/>
    <property type="project" value="TreeGrafter"/>
</dbReference>
<evidence type="ECO:0000256" key="4">
    <source>
        <dbReference type="SAM" id="MobiDB-lite"/>
    </source>
</evidence>
<dbReference type="Pfam" id="PF00440">
    <property type="entry name" value="TetR_N"/>
    <property type="match status" value="1"/>
</dbReference>
<gene>
    <name evidence="6" type="ORF">CTEST_10535</name>
</gene>
<dbReference type="SUPFAM" id="SSF46689">
    <property type="entry name" value="Homeodomain-like"/>
    <property type="match status" value="1"/>
</dbReference>
<dbReference type="KEGG" id="cted:CTEST_10535"/>
<dbReference type="InterPro" id="IPR009057">
    <property type="entry name" value="Homeodomain-like_sf"/>
</dbReference>
<feature type="domain" description="HTH tetR-type" evidence="5">
    <location>
        <begin position="27"/>
        <end position="58"/>
    </location>
</feature>
<protein>
    <submittedName>
        <fullName evidence="6">Transcriptional regulator, TetR family</fullName>
    </submittedName>
</protein>
<dbReference type="EMBL" id="CP011545">
    <property type="protein sequence ID" value="AKK09528.1"/>
    <property type="molecule type" value="Genomic_DNA"/>
</dbReference>
<dbReference type="Proteomes" id="UP000035540">
    <property type="component" value="Chromosome"/>
</dbReference>
<feature type="compositionally biased region" description="Basic and acidic residues" evidence="4">
    <location>
        <begin position="12"/>
        <end position="21"/>
    </location>
</feature>
<evidence type="ECO:0000256" key="1">
    <source>
        <dbReference type="ARBA" id="ARBA00023015"/>
    </source>
</evidence>
<evidence type="ECO:0000256" key="3">
    <source>
        <dbReference type="ARBA" id="ARBA00023163"/>
    </source>
</evidence>
<keyword evidence="1" id="KW-0805">Transcription regulation</keyword>
<dbReference type="PANTHER" id="PTHR30055">
    <property type="entry name" value="HTH-TYPE TRANSCRIPTIONAL REGULATOR RUTR"/>
    <property type="match status" value="1"/>
</dbReference>
<evidence type="ECO:0000259" key="5">
    <source>
        <dbReference type="Pfam" id="PF00440"/>
    </source>
</evidence>
<keyword evidence="7" id="KW-1185">Reference proteome</keyword>
<dbReference type="PANTHER" id="PTHR30055:SF234">
    <property type="entry name" value="HTH-TYPE TRANSCRIPTIONAL REGULATOR BETI"/>
    <property type="match status" value="1"/>
</dbReference>
<sequence length="204" mass="22109">MNMFSLGSDCVSEARETQRRETESRVLKAAGELFQAKGFAVTTVRDIAASAGVSTGTVMSVGDKNALLVACFDRRIEEIHRRRTEDSLADSAGVAEHITALVSPFVELFTSDPELSRTYGSVLVSGHTESSIFTELASVLISEIETVVHSAGIPNAHALAESIYFAYIGRLFTWSAKNDHDPEQLKQSLNRIVAAICQTQGSLE</sequence>
<dbReference type="PATRIC" id="fig|136857.5.peg.2091"/>
<organism evidence="6 7">
    <name type="scientific">Corynebacterium testudinoris</name>
    <dbReference type="NCBI Taxonomy" id="136857"/>
    <lineage>
        <taxon>Bacteria</taxon>
        <taxon>Bacillati</taxon>
        <taxon>Actinomycetota</taxon>
        <taxon>Actinomycetes</taxon>
        <taxon>Mycobacteriales</taxon>
        <taxon>Corynebacteriaceae</taxon>
        <taxon>Corynebacterium</taxon>
    </lineage>
</organism>
<name>A0A0G3HC54_9CORY</name>